<dbReference type="EMBL" id="JH818400">
    <property type="protein sequence ID" value="EKC27773.1"/>
    <property type="molecule type" value="Genomic_DNA"/>
</dbReference>
<dbReference type="InParanoid" id="K1Q1G7"/>
<evidence type="ECO:0000259" key="2">
    <source>
        <dbReference type="PROSITE" id="PS50055"/>
    </source>
</evidence>
<dbReference type="GO" id="GO:0005044">
    <property type="term" value="F:scavenger receptor activity"/>
    <property type="evidence" value="ECO:0007669"/>
    <property type="project" value="InterPro"/>
</dbReference>
<dbReference type="SMART" id="SM00194">
    <property type="entry name" value="PTPc"/>
    <property type="match status" value="1"/>
</dbReference>
<feature type="domain" description="Tyrosine-protein phosphatase" evidence="2">
    <location>
        <begin position="304"/>
        <end position="368"/>
    </location>
</feature>
<feature type="domain" description="Tyrosine-protein phosphatase" evidence="2">
    <location>
        <begin position="217"/>
        <end position="265"/>
    </location>
</feature>
<dbReference type="InterPro" id="IPR000242">
    <property type="entry name" value="PTP_cat"/>
</dbReference>
<dbReference type="GO" id="GO:0004725">
    <property type="term" value="F:protein tyrosine phosphatase activity"/>
    <property type="evidence" value="ECO:0007669"/>
    <property type="project" value="InterPro"/>
</dbReference>
<sequence length="380" mass="42376">MHQCWFFCRIYCVGRFQRCPLNYFGPNCNQPCPAKCNNSNCHIDTGECFGCKDGYRGPKCREECQNNMYGAGCSKECGHCVGGEQCNPVHGTCHNGCEAGYYKRRCKRECNDSTYGSNCSYSCGHCQDEDPCDKKTGKCPSGCASGYEGIYCKKRCEHKYYGSNCNLTCSTTCINQTCDAESGICVMSLPYGEIYPCTIGKLNVNVSKNRFKATFPCNAGIGRTGTYIALDSLYHAGKKSGRVNVAEYVKTMRANRMNMIQTYEKTRDVTIAEPKSDLKTQNVKDTFSLRSLVSFALSCPDEGPIIVVSKDGASMCGVFCAVFNSIQQITMDDNIDVFTTVRQLQTRRPEFCSTQDEYGLIYQTVYDHLIAASDNVYYNQ</sequence>
<dbReference type="HOGENOM" id="CLU_728148_0_0_1"/>
<protein>
    <submittedName>
        <fullName evidence="4">Endothelial cells scavenger receptor</fullName>
    </submittedName>
</protein>
<dbReference type="PANTHER" id="PTHR24043:SF8">
    <property type="entry name" value="EGF-LIKE DOMAIN-CONTAINING PROTEIN"/>
    <property type="match status" value="1"/>
</dbReference>
<dbReference type="AlphaFoldDB" id="K1Q1G7"/>
<dbReference type="PROSITE" id="PS50056">
    <property type="entry name" value="TYR_PHOSPHATASE_2"/>
    <property type="match status" value="1"/>
</dbReference>
<keyword evidence="1" id="KW-0245">EGF-like domain</keyword>
<accession>K1Q1G7</accession>
<dbReference type="InterPro" id="IPR029021">
    <property type="entry name" value="Prot-tyrosine_phosphatase-like"/>
</dbReference>
<dbReference type="SUPFAM" id="SSF52799">
    <property type="entry name" value="(Phosphotyrosine protein) phosphatases II"/>
    <property type="match status" value="2"/>
</dbReference>
<dbReference type="PROSITE" id="PS50055">
    <property type="entry name" value="TYR_PHOSPHATASE_PTP"/>
    <property type="match status" value="2"/>
</dbReference>
<keyword evidence="4" id="KW-0675">Receptor</keyword>
<dbReference type="PANTHER" id="PTHR24043">
    <property type="entry name" value="SCAVENGER RECEPTOR CLASS F"/>
    <property type="match status" value="1"/>
</dbReference>
<dbReference type="InterPro" id="IPR042635">
    <property type="entry name" value="MEGF10/SREC1/2-like"/>
</dbReference>
<name>K1Q1G7_MAGGI</name>
<dbReference type="Gene3D" id="2.170.300.10">
    <property type="entry name" value="Tie2 ligand-binding domain superfamily"/>
    <property type="match status" value="1"/>
</dbReference>
<reference evidence="4" key="1">
    <citation type="journal article" date="2012" name="Nature">
        <title>The oyster genome reveals stress adaptation and complexity of shell formation.</title>
        <authorList>
            <person name="Zhang G."/>
            <person name="Fang X."/>
            <person name="Guo X."/>
            <person name="Li L."/>
            <person name="Luo R."/>
            <person name="Xu F."/>
            <person name="Yang P."/>
            <person name="Zhang L."/>
            <person name="Wang X."/>
            <person name="Qi H."/>
            <person name="Xiong Z."/>
            <person name="Que H."/>
            <person name="Xie Y."/>
            <person name="Holland P.W."/>
            <person name="Paps J."/>
            <person name="Zhu Y."/>
            <person name="Wu F."/>
            <person name="Chen Y."/>
            <person name="Wang J."/>
            <person name="Peng C."/>
            <person name="Meng J."/>
            <person name="Yang L."/>
            <person name="Liu J."/>
            <person name="Wen B."/>
            <person name="Zhang N."/>
            <person name="Huang Z."/>
            <person name="Zhu Q."/>
            <person name="Feng Y."/>
            <person name="Mount A."/>
            <person name="Hedgecock D."/>
            <person name="Xu Z."/>
            <person name="Liu Y."/>
            <person name="Domazet-Loso T."/>
            <person name="Du Y."/>
            <person name="Sun X."/>
            <person name="Zhang S."/>
            <person name="Liu B."/>
            <person name="Cheng P."/>
            <person name="Jiang X."/>
            <person name="Li J."/>
            <person name="Fan D."/>
            <person name="Wang W."/>
            <person name="Fu W."/>
            <person name="Wang T."/>
            <person name="Wang B."/>
            <person name="Zhang J."/>
            <person name="Peng Z."/>
            <person name="Li Y."/>
            <person name="Li N."/>
            <person name="Wang J."/>
            <person name="Chen M."/>
            <person name="He Y."/>
            <person name="Tan F."/>
            <person name="Song X."/>
            <person name="Zheng Q."/>
            <person name="Huang R."/>
            <person name="Yang H."/>
            <person name="Du X."/>
            <person name="Chen L."/>
            <person name="Yang M."/>
            <person name="Gaffney P.M."/>
            <person name="Wang S."/>
            <person name="Luo L."/>
            <person name="She Z."/>
            <person name="Ming Y."/>
            <person name="Huang W."/>
            <person name="Zhang S."/>
            <person name="Huang B."/>
            <person name="Zhang Y."/>
            <person name="Qu T."/>
            <person name="Ni P."/>
            <person name="Miao G."/>
            <person name="Wang J."/>
            <person name="Wang Q."/>
            <person name="Steinberg C.E."/>
            <person name="Wang H."/>
            <person name="Li N."/>
            <person name="Qian L."/>
            <person name="Zhang G."/>
            <person name="Li Y."/>
            <person name="Yang H."/>
            <person name="Liu X."/>
            <person name="Wang J."/>
            <person name="Yin Y."/>
            <person name="Wang J."/>
        </authorList>
    </citation>
    <scope>NUCLEOTIDE SEQUENCE [LARGE SCALE GENOMIC DNA]</scope>
    <source>
        <strain evidence="4">05x7-T-G4-1.051#20</strain>
    </source>
</reference>
<proteinExistence type="predicted"/>
<dbReference type="PRINTS" id="PR00700">
    <property type="entry name" value="PRTYPHPHTASE"/>
</dbReference>
<gene>
    <name evidence="4" type="ORF">CGI_10005500</name>
</gene>
<evidence type="ECO:0000259" key="3">
    <source>
        <dbReference type="PROSITE" id="PS50056"/>
    </source>
</evidence>
<dbReference type="Gene3D" id="3.90.190.10">
    <property type="entry name" value="Protein tyrosine phosphatase superfamily"/>
    <property type="match status" value="2"/>
</dbReference>
<evidence type="ECO:0000313" key="4">
    <source>
        <dbReference type="EMBL" id="EKC27773.1"/>
    </source>
</evidence>
<evidence type="ECO:0000256" key="1">
    <source>
        <dbReference type="ARBA" id="ARBA00022536"/>
    </source>
</evidence>
<feature type="domain" description="Tyrosine specific protein phosphatases" evidence="3">
    <location>
        <begin position="217"/>
        <end position="267"/>
    </location>
</feature>
<organism evidence="4">
    <name type="scientific">Magallana gigas</name>
    <name type="common">Pacific oyster</name>
    <name type="synonym">Crassostrea gigas</name>
    <dbReference type="NCBI Taxonomy" id="29159"/>
    <lineage>
        <taxon>Eukaryota</taxon>
        <taxon>Metazoa</taxon>
        <taxon>Spiralia</taxon>
        <taxon>Lophotrochozoa</taxon>
        <taxon>Mollusca</taxon>
        <taxon>Bivalvia</taxon>
        <taxon>Autobranchia</taxon>
        <taxon>Pteriomorphia</taxon>
        <taxon>Ostreida</taxon>
        <taxon>Ostreoidea</taxon>
        <taxon>Ostreidae</taxon>
        <taxon>Magallana</taxon>
    </lineage>
</organism>
<dbReference type="Pfam" id="PF00102">
    <property type="entry name" value="Y_phosphatase"/>
    <property type="match status" value="2"/>
</dbReference>
<dbReference type="InterPro" id="IPR000387">
    <property type="entry name" value="Tyr_Pase_dom"/>
</dbReference>
<dbReference type="SMART" id="SM00404">
    <property type="entry name" value="PTPc_motif"/>
    <property type="match status" value="2"/>
</dbReference>
<dbReference type="InterPro" id="IPR003595">
    <property type="entry name" value="Tyr_Pase_cat"/>
</dbReference>